<feature type="region of interest" description="Disordered" evidence="2">
    <location>
        <begin position="408"/>
        <end position="435"/>
    </location>
</feature>
<name>A0A8U0QE27_SALNM</name>
<keyword evidence="1" id="KW-0175">Coiled coil</keyword>
<dbReference type="Proteomes" id="UP000808372">
    <property type="component" value="Unplaced"/>
</dbReference>
<keyword evidence="3" id="KW-1185">Reference proteome</keyword>
<dbReference type="AlphaFoldDB" id="A0A8U0QE27"/>
<feature type="coiled-coil region" evidence="1">
    <location>
        <begin position="63"/>
        <end position="118"/>
    </location>
</feature>
<sequence>MYLLPSPSAFGVALRTKSRKCIFVIVLTVIYLYNPVSASISPISLRRSLEDKEQKVVVLEVCKTSLQQEVSKLRSTMRELEKSRLQARRELQELRRQVKILEREATQQREEMGELQARVCQEEVKEEEARRESFSLKQRVLESEAGREAAIKEASGLQRRILELEDAARQMREVLAEREAGLQQSLLLHCEETSKLVVALEEQSTQVRELTLRVSLADGRVQGLEEQLGHGEAQRRELEHRLVGLTSALRRTLGIGRNGRSQTPGSRGRSPSPWRSRSPVKGETSTSPRGPMSFLSCSDEGELDVDAVQSALRDFHQELKDTKRHRDEAKAQVTSLTRQVAELQTSQDKSGTRLQQLTKALKGLEEGKREVSEQLYGAQTSLSLQEEVTRRGDRDRKSLAEEGVKLKTSLQTAEANSRTLQEKLDRSRAGEARCEGERQRLKEALETAESRASRLELTQRTLEGELQRAQRRTAELEGEVAALGERLAELRRELGVTEDRAAGLRVNEERLATALAWAELQEGQLREQLQGLSTSLSDSSATVGAVQEQTSQLQKALTVSDQDRRIMQVGTV</sequence>
<dbReference type="GeneID" id="120040602"/>
<evidence type="ECO:0000313" key="3">
    <source>
        <dbReference type="Proteomes" id="UP000808372"/>
    </source>
</evidence>
<feature type="compositionally biased region" description="Polar residues" evidence="2">
    <location>
        <begin position="408"/>
        <end position="419"/>
    </location>
</feature>
<proteinExistence type="predicted"/>
<organism evidence="3 4">
    <name type="scientific">Salvelinus namaycush</name>
    <name type="common">Lake trout</name>
    <name type="synonym">Salmo namaycush</name>
    <dbReference type="NCBI Taxonomy" id="8040"/>
    <lineage>
        <taxon>Eukaryota</taxon>
        <taxon>Metazoa</taxon>
        <taxon>Chordata</taxon>
        <taxon>Craniata</taxon>
        <taxon>Vertebrata</taxon>
        <taxon>Euteleostomi</taxon>
        <taxon>Actinopterygii</taxon>
        <taxon>Neopterygii</taxon>
        <taxon>Teleostei</taxon>
        <taxon>Protacanthopterygii</taxon>
        <taxon>Salmoniformes</taxon>
        <taxon>Salmonidae</taxon>
        <taxon>Salmoninae</taxon>
        <taxon>Salvelinus</taxon>
    </lineage>
</organism>
<feature type="coiled-coil region" evidence="1">
    <location>
        <begin position="147"/>
        <end position="174"/>
    </location>
</feature>
<gene>
    <name evidence="4" type="primary">LOC120040602</name>
</gene>
<evidence type="ECO:0000256" key="2">
    <source>
        <dbReference type="SAM" id="MobiDB-lite"/>
    </source>
</evidence>
<dbReference type="KEGG" id="snh:120040602"/>
<accession>A0A8U0QE27</accession>
<feature type="compositionally biased region" description="Basic and acidic residues" evidence="2">
    <location>
        <begin position="420"/>
        <end position="435"/>
    </location>
</feature>
<dbReference type="PANTHER" id="PTHR18937">
    <property type="entry name" value="STRUCTURAL MAINTENANCE OF CHROMOSOMES SMC FAMILY MEMBER"/>
    <property type="match status" value="1"/>
</dbReference>
<dbReference type="SUPFAM" id="SSF57997">
    <property type="entry name" value="Tropomyosin"/>
    <property type="match status" value="1"/>
</dbReference>
<reference evidence="4" key="1">
    <citation type="submission" date="2025-08" db="UniProtKB">
        <authorList>
            <consortium name="RefSeq"/>
        </authorList>
    </citation>
    <scope>IDENTIFICATION</scope>
    <source>
        <tissue evidence="4">White muscle</tissue>
    </source>
</reference>
<feature type="compositionally biased region" description="Low complexity" evidence="2">
    <location>
        <begin position="259"/>
        <end position="279"/>
    </location>
</feature>
<evidence type="ECO:0000313" key="4">
    <source>
        <dbReference type="RefSeq" id="XP_038841617.1"/>
    </source>
</evidence>
<protein>
    <submittedName>
        <fullName evidence="4">Rootletin-like</fullName>
    </submittedName>
</protein>
<feature type="coiled-coil region" evidence="1">
    <location>
        <begin position="312"/>
        <end position="374"/>
    </location>
</feature>
<feature type="region of interest" description="Disordered" evidence="2">
    <location>
        <begin position="253"/>
        <end position="297"/>
    </location>
</feature>
<dbReference type="RefSeq" id="XP_038841617.1">
    <property type="nucleotide sequence ID" value="XM_038985689.1"/>
</dbReference>
<evidence type="ECO:0000256" key="1">
    <source>
        <dbReference type="SAM" id="Coils"/>
    </source>
</evidence>